<keyword evidence="2" id="KW-1185">Reference proteome</keyword>
<dbReference type="Proteomes" id="UP000765509">
    <property type="component" value="Unassembled WGS sequence"/>
</dbReference>
<proteinExistence type="predicted"/>
<feature type="non-terminal residue" evidence="1">
    <location>
        <position position="1"/>
    </location>
</feature>
<comment type="caution">
    <text evidence="1">The sequence shown here is derived from an EMBL/GenBank/DDBJ whole genome shotgun (WGS) entry which is preliminary data.</text>
</comment>
<dbReference type="EMBL" id="AVOT02137108">
    <property type="protein sequence ID" value="MBW0590134.1"/>
    <property type="molecule type" value="Genomic_DNA"/>
</dbReference>
<accession>A0A9Q3Q9H1</accession>
<dbReference type="AlphaFoldDB" id="A0A9Q3Q9H1"/>
<protein>
    <submittedName>
        <fullName evidence="1">Uncharacterized protein</fullName>
    </submittedName>
</protein>
<organism evidence="1 2">
    <name type="scientific">Austropuccinia psidii MF-1</name>
    <dbReference type="NCBI Taxonomy" id="1389203"/>
    <lineage>
        <taxon>Eukaryota</taxon>
        <taxon>Fungi</taxon>
        <taxon>Dikarya</taxon>
        <taxon>Basidiomycota</taxon>
        <taxon>Pucciniomycotina</taxon>
        <taxon>Pucciniomycetes</taxon>
        <taxon>Pucciniales</taxon>
        <taxon>Sphaerophragmiaceae</taxon>
        <taxon>Austropuccinia</taxon>
    </lineage>
</organism>
<evidence type="ECO:0000313" key="1">
    <source>
        <dbReference type="EMBL" id="MBW0590134.1"/>
    </source>
</evidence>
<sequence>LLWGLLEKGKVPAPPKPEQLKEFYQRFSNADQIETAIENNGPALVPIDTIETLGKAQEKNIKIGKNFLYLPDFLIRYVHSALAKLGIRNWLPNLYEQPDSLYNEACQISALRTFFQLAIGGAFQFMSINMTYLDDLELLIQMYDHYVHYYWYGIFHKEQKDPGSHHRTNERKAIQGAHQTVSLQINHKKLIIYLID</sequence>
<dbReference type="OrthoDB" id="2507162at2759"/>
<gene>
    <name evidence="1" type="ORF">O181_129849</name>
</gene>
<reference evidence="1" key="1">
    <citation type="submission" date="2021-03" db="EMBL/GenBank/DDBJ databases">
        <title>Draft genome sequence of rust myrtle Austropuccinia psidii MF-1, a brazilian biotype.</title>
        <authorList>
            <person name="Quecine M.C."/>
            <person name="Pachon D.M.R."/>
            <person name="Bonatelli M.L."/>
            <person name="Correr F.H."/>
            <person name="Franceschini L.M."/>
            <person name="Leite T.F."/>
            <person name="Margarido G.R.A."/>
            <person name="Almeida C.A."/>
            <person name="Ferrarezi J.A."/>
            <person name="Labate C.A."/>
        </authorList>
    </citation>
    <scope>NUCLEOTIDE SEQUENCE</scope>
    <source>
        <strain evidence="1">MF-1</strain>
    </source>
</reference>
<name>A0A9Q3Q9H1_9BASI</name>
<evidence type="ECO:0000313" key="2">
    <source>
        <dbReference type="Proteomes" id="UP000765509"/>
    </source>
</evidence>